<keyword evidence="5" id="KW-0539">Nucleus</keyword>
<feature type="compositionally biased region" description="Polar residues" evidence="6">
    <location>
        <begin position="495"/>
        <end position="509"/>
    </location>
</feature>
<evidence type="ECO:0000259" key="7">
    <source>
        <dbReference type="SMART" id="SM00906"/>
    </source>
</evidence>
<dbReference type="EMBL" id="JBFXLU010000081">
    <property type="protein sequence ID" value="KAL2844357.1"/>
    <property type="molecule type" value="Genomic_DNA"/>
</dbReference>
<accession>A0ABR4JWC7</accession>
<dbReference type="PANTHER" id="PTHR47338">
    <property type="entry name" value="ZN(II)2CYS6 TRANSCRIPTION FACTOR (EUROFUNG)-RELATED"/>
    <property type="match status" value="1"/>
</dbReference>
<keyword evidence="3" id="KW-0805">Transcription regulation</keyword>
<gene>
    <name evidence="8" type="ORF">BJY01DRAFT_248183</name>
</gene>
<evidence type="ECO:0000313" key="9">
    <source>
        <dbReference type="Proteomes" id="UP001610446"/>
    </source>
</evidence>
<dbReference type="Pfam" id="PF04082">
    <property type="entry name" value="Fungal_trans"/>
    <property type="match status" value="1"/>
</dbReference>
<evidence type="ECO:0000256" key="1">
    <source>
        <dbReference type="ARBA" id="ARBA00004123"/>
    </source>
</evidence>
<dbReference type="Proteomes" id="UP001610446">
    <property type="component" value="Unassembled WGS sequence"/>
</dbReference>
<name>A0ABR4JWC7_9EURO</name>
<evidence type="ECO:0000256" key="6">
    <source>
        <dbReference type="SAM" id="MobiDB-lite"/>
    </source>
</evidence>
<keyword evidence="4" id="KW-0804">Transcription</keyword>
<protein>
    <submittedName>
        <fullName evidence="8">Fungal-specific transcription factor domain-containing protein</fullName>
    </submittedName>
</protein>
<evidence type="ECO:0000256" key="2">
    <source>
        <dbReference type="ARBA" id="ARBA00022723"/>
    </source>
</evidence>
<proteinExistence type="predicted"/>
<comment type="subcellular location">
    <subcellularLocation>
        <location evidence="1">Nucleus</location>
    </subcellularLocation>
</comment>
<keyword evidence="2" id="KW-0479">Metal-binding</keyword>
<comment type="caution">
    <text evidence="8">The sequence shown here is derived from an EMBL/GenBank/DDBJ whole genome shotgun (WGS) entry which is preliminary data.</text>
</comment>
<feature type="region of interest" description="Disordered" evidence="6">
    <location>
        <begin position="93"/>
        <end position="115"/>
    </location>
</feature>
<keyword evidence="9" id="KW-1185">Reference proteome</keyword>
<dbReference type="InterPro" id="IPR050815">
    <property type="entry name" value="TF_fung"/>
</dbReference>
<dbReference type="PANTHER" id="PTHR47338:SF10">
    <property type="entry name" value="TRANSCRIPTION FACTOR DOMAIN-CONTAINING PROTEIN-RELATED"/>
    <property type="match status" value="1"/>
</dbReference>
<feature type="region of interest" description="Disordered" evidence="6">
    <location>
        <begin position="482"/>
        <end position="509"/>
    </location>
</feature>
<dbReference type="InterPro" id="IPR007219">
    <property type="entry name" value="XnlR_reg_dom"/>
</dbReference>
<evidence type="ECO:0000313" key="8">
    <source>
        <dbReference type="EMBL" id="KAL2844357.1"/>
    </source>
</evidence>
<feature type="domain" description="Xylanolytic transcriptional activator regulatory" evidence="7">
    <location>
        <begin position="277"/>
        <end position="360"/>
    </location>
</feature>
<organism evidence="8 9">
    <name type="scientific">Aspergillus pseudoustus</name>
    <dbReference type="NCBI Taxonomy" id="1810923"/>
    <lineage>
        <taxon>Eukaryota</taxon>
        <taxon>Fungi</taxon>
        <taxon>Dikarya</taxon>
        <taxon>Ascomycota</taxon>
        <taxon>Pezizomycotina</taxon>
        <taxon>Eurotiomycetes</taxon>
        <taxon>Eurotiomycetidae</taxon>
        <taxon>Eurotiales</taxon>
        <taxon>Aspergillaceae</taxon>
        <taxon>Aspergillus</taxon>
        <taxon>Aspergillus subgen. Nidulantes</taxon>
    </lineage>
</organism>
<evidence type="ECO:0000256" key="4">
    <source>
        <dbReference type="ARBA" id="ARBA00023163"/>
    </source>
</evidence>
<evidence type="ECO:0000256" key="5">
    <source>
        <dbReference type="ARBA" id="ARBA00023242"/>
    </source>
</evidence>
<dbReference type="SMART" id="SM00906">
    <property type="entry name" value="Fungal_trans"/>
    <property type="match status" value="1"/>
</dbReference>
<evidence type="ECO:0000256" key="3">
    <source>
        <dbReference type="ARBA" id="ARBA00023015"/>
    </source>
</evidence>
<reference evidence="8 9" key="1">
    <citation type="submission" date="2024-07" db="EMBL/GenBank/DDBJ databases">
        <title>Section-level genome sequencing and comparative genomics of Aspergillus sections Usti and Cavernicolus.</title>
        <authorList>
            <consortium name="Lawrence Berkeley National Laboratory"/>
            <person name="Nybo J.L."/>
            <person name="Vesth T.C."/>
            <person name="Theobald S."/>
            <person name="Frisvad J.C."/>
            <person name="Larsen T.O."/>
            <person name="Kjaerboelling I."/>
            <person name="Rothschild-Mancinelli K."/>
            <person name="Lyhne E.K."/>
            <person name="Kogle M.E."/>
            <person name="Barry K."/>
            <person name="Clum A."/>
            <person name="Na H."/>
            <person name="Ledsgaard L."/>
            <person name="Lin J."/>
            <person name="Lipzen A."/>
            <person name="Kuo A."/>
            <person name="Riley R."/>
            <person name="Mondo S."/>
            <person name="Labutti K."/>
            <person name="Haridas S."/>
            <person name="Pangalinan J."/>
            <person name="Salamov A.A."/>
            <person name="Simmons B.A."/>
            <person name="Magnuson J.K."/>
            <person name="Chen J."/>
            <person name="Drula E."/>
            <person name="Henrissat B."/>
            <person name="Wiebenga A."/>
            <person name="Lubbers R.J."/>
            <person name="Gomes A.C."/>
            <person name="Makela M.R."/>
            <person name="Stajich J."/>
            <person name="Grigoriev I.V."/>
            <person name="Mortensen U.H."/>
            <person name="De Vries R.P."/>
            <person name="Baker S.E."/>
            <person name="Andersen M.R."/>
        </authorList>
    </citation>
    <scope>NUCLEOTIDE SEQUENCE [LARGE SCALE GENOMIC DNA]</scope>
    <source>
        <strain evidence="8 9">CBS 123904</strain>
    </source>
</reference>
<dbReference type="CDD" id="cd12148">
    <property type="entry name" value="fungal_TF_MHR"/>
    <property type="match status" value="1"/>
</dbReference>
<sequence length="634" mass="70081">MSAGATGNDRIFQDLDAAMQQPPSAGPQPQPFASVAHHQDLFASNQLNTYQTMSDFDCATAPHNLFFGLEIPSLIGEGNRGLIDAFADGANTSPRSQLRDRSVENPLAVTPGPESVDMLTQSGDTLSQSGDLTTSLPEVINKKQAAYSIEISEEEGAHLLELFFDKVQPAFPLLHRPRILGEFLSPCSNSRQRFCQLDFESALLLNGIFALAARFSENDKLRGCAPRQHGNSFGKAAHTMLEAAKQDADDENVSLRFLQGSILLSYFQLTSRPSFQAWLEIGYCCRIAYALSLHQIDRNSDSQLQINTLSPNGWADREEQRRAWWTIVQLDTFASFIGGRPPSLETARADVLLPVSDEAWFALRPTSSALIPSGGAATVWTSLVDKENQDAYAWFLVATFICRAAQEELEKRDRSRYGLTIIQSAIQCFLLGLPPHLRLPKGNMFFEEQNFAENNWIISTHLVIHSARTVVGLGFQAENLKQQQNPDQPGLRPNESASPTATSHESPTQQHVQLFASHMRAIRMWSLDYISSATPLIANALVSPAAAYFQTAELLASGNAENALSALDGKLLEMVLKRFAEYWGIGLFCLDMLEALRSPDHIDTLKSKKLGLTWAQSTMQRAKFLQSCPPEYVA</sequence>